<dbReference type="Gene3D" id="3.40.50.1240">
    <property type="entry name" value="Phosphoglycerate mutase-like"/>
    <property type="match status" value="1"/>
</dbReference>
<feature type="signal peptide" evidence="1">
    <location>
        <begin position="1"/>
        <end position="21"/>
    </location>
</feature>
<protein>
    <submittedName>
        <fullName evidence="2">Histidine phosphatase family protein</fullName>
    </submittedName>
</protein>
<evidence type="ECO:0000256" key="1">
    <source>
        <dbReference type="SAM" id="SignalP"/>
    </source>
</evidence>
<reference evidence="2 3" key="1">
    <citation type="submission" date="2020-05" db="EMBL/GenBank/DDBJ databases">
        <title>Horizontal transmission and recombination maintain forever young bacterial symbiont genomes.</title>
        <authorList>
            <person name="Russell S.L."/>
            <person name="Pepper-Tunick E."/>
            <person name="Svedberg J."/>
            <person name="Byrne A."/>
            <person name="Ruelas Castillo J."/>
            <person name="Vollmers C."/>
            <person name="Beinart R.A."/>
            <person name="Corbett-Detig R."/>
        </authorList>
    </citation>
    <scope>NUCLEOTIDE SEQUENCE [LARGE SCALE GENOMIC DNA]</scope>
    <source>
        <strain evidence="2">Santa_Monica_outfall</strain>
    </source>
</reference>
<feature type="chain" id="PRO_5026929771" evidence="1">
    <location>
        <begin position="22"/>
        <end position="171"/>
    </location>
</feature>
<keyword evidence="3" id="KW-1185">Reference proteome</keyword>
<dbReference type="EMBL" id="CP054491">
    <property type="protein sequence ID" value="QKQ25816.1"/>
    <property type="molecule type" value="Genomic_DNA"/>
</dbReference>
<name>A0A6N0HUI3_9GAMM</name>
<evidence type="ECO:0000313" key="2">
    <source>
        <dbReference type="EMBL" id="QKQ25816.1"/>
    </source>
</evidence>
<dbReference type="SUPFAM" id="SSF53254">
    <property type="entry name" value="Phosphoglycerate mutase-like"/>
    <property type="match status" value="1"/>
</dbReference>
<dbReference type="Pfam" id="PF00300">
    <property type="entry name" value="His_Phos_1"/>
    <property type="match status" value="1"/>
</dbReference>
<dbReference type="AlphaFoldDB" id="A0A6N0HUI3"/>
<sequence>MRITNKFVLLPLLLAHMFSLGCTTQQFSPEGTTTTVILIRHAERTSDTKLLTPFGKTRAAALPAAVADYDISAIYSPDLARNIDTVKPLAKQRRLKITLVDANPDVELITRRLLNDHPGKTVLWVGNTTNLDRIYADLGGDGEAPTVYGDLFILRVPDRGFSRVSKLVFGD</sequence>
<dbReference type="InterPro" id="IPR029033">
    <property type="entry name" value="His_PPase_superfam"/>
</dbReference>
<organism evidence="2 3">
    <name type="scientific">Candidatus Reidiella endopervernicosa</name>
    <dbReference type="NCBI Taxonomy" id="2738883"/>
    <lineage>
        <taxon>Bacteria</taxon>
        <taxon>Pseudomonadati</taxon>
        <taxon>Pseudomonadota</taxon>
        <taxon>Gammaproteobacteria</taxon>
        <taxon>Candidatus Reidiella</taxon>
    </lineage>
</organism>
<dbReference type="InterPro" id="IPR013078">
    <property type="entry name" value="His_Pase_superF_clade-1"/>
</dbReference>
<dbReference type="Proteomes" id="UP000509658">
    <property type="component" value="Chromosome"/>
</dbReference>
<dbReference type="RefSeq" id="WP_078484782.1">
    <property type="nucleotide sequence ID" value="NZ_CP054491.1"/>
</dbReference>
<dbReference type="PROSITE" id="PS51257">
    <property type="entry name" value="PROKAR_LIPOPROTEIN"/>
    <property type="match status" value="1"/>
</dbReference>
<evidence type="ECO:0000313" key="3">
    <source>
        <dbReference type="Proteomes" id="UP000509658"/>
    </source>
</evidence>
<keyword evidence="1" id="KW-0732">Signal</keyword>
<proteinExistence type="predicted"/>
<gene>
    <name evidence="2" type="ORF">HUE57_05625</name>
</gene>
<accession>A0A6N0HUI3</accession>
<dbReference type="KEGG" id="rev:HUE57_05625"/>